<sequence>MAFVKCLKNLDVNLLSLATSSKAHFRFVPWGRRKEEEENLTPEQKKSLKYLLVDETTEEKLDSYDVQAEMDSIRARSLLRHRYRYDPPENIHHIVKQVISTNGLEKNENWKLHSLDSSVKDKILLQLGTQLNLFVPNSKLHKIKTVGDLLEFYSTPISNLPKYSQMARDESLPENLAIREQPVRFHPNDTHAPHGGVTAFPGSGGQVLGLRNKRLYRQFNPKKEWFEFEEQNFSYERVDKDMPWDPDMARRMDREVNKKFTVKSLKLRKI</sequence>
<dbReference type="InterPro" id="IPR018305">
    <property type="entry name" value="Ribosomal_m50"/>
</dbReference>
<organism evidence="8 9">
    <name type="scientific">Acrobeloides nanus</name>
    <dbReference type="NCBI Taxonomy" id="290746"/>
    <lineage>
        <taxon>Eukaryota</taxon>
        <taxon>Metazoa</taxon>
        <taxon>Ecdysozoa</taxon>
        <taxon>Nematoda</taxon>
        <taxon>Chromadorea</taxon>
        <taxon>Rhabditida</taxon>
        <taxon>Tylenchina</taxon>
        <taxon>Cephalobomorpha</taxon>
        <taxon>Cephaloboidea</taxon>
        <taxon>Cephalobidae</taxon>
        <taxon>Acrobeloides</taxon>
    </lineage>
</organism>
<proteinExistence type="inferred from homology"/>
<dbReference type="WBParaSite" id="ACRNAN_scaffold206.g18668.t1">
    <property type="protein sequence ID" value="ACRNAN_scaffold206.g18668.t1"/>
    <property type="gene ID" value="ACRNAN_scaffold206.g18668"/>
</dbReference>
<evidence type="ECO:0000256" key="2">
    <source>
        <dbReference type="ARBA" id="ARBA00008860"/>
    </source>
</evidence>
<comment type="subcellular location">
    <subcellularLocation>
        <location evidence="1">Mitochondrion</location>
    </subcellularLocation>
</comment>
<name>A0A914D813_9BILA</name>
<protein>
    <recommendedName>
        <fullName evidence="6">Large ribosomal subunit protein mL50</fullName>
    </recommendedName>
    <alternativeName>
        <fullName evidence="7">39S ribosomal protein L50, mitochondrial</fullName>
    </alternativeName>
</protein>
<dbReference type="AlphaFoldDB" id="A0A914D813"/>
<keyword evidence="5" id="KW-0687">Ribonucleoprotein</keyword>
<keyword evidence="8" id="KW-1185">Reference proteome</keyword>
<evidence type="ECO:0000256" key="6">
    <source>
        <dbReference type="ARBA" id="ARBA00035183"/>
    </source>
</evidence>
<reference evidence="9" key="1">
    <citation type="submission" date="2022-11" db="UniProtKB">
        <authorList>
            <consortium name="WormBaseParasite"/>
        </authorList>
    </citation>
    <scope>IDENTIFICATION</scope>
</reference>
<dbReference type="Proteomes" id="UP000887540">
    <property type="component" value="Unplaced"/>
</dbReference>
<evidence type="ECO:0000313" key="9">
    <source>
        <dbReference type="WBParaSite" id="ACRNAN_scaffold206.g18668.t1"/>
    </source>
</evidence>
<evidence type="ECO:0000256" key="4">
    <source>
        <dbReference type="ARBA" id="ARBA00023128"/>
    </source>
</evidence>
<keyword evidence="4" id="KW-0496">Mitochondrion</keyword>
<accession>A0A914D813</accession>
<dbReference type="Pfam" id="PF10501">
    <property type="entry name" value="Ribosomal_L50"/>
    <property type="match status" value="1"/>
</dbReference>
<evidence type="ECO:0000256" key="5">
    <source>
        <dbReference type="ARBA" id="ARBA00023274"/>
    </source>
</evidence>
<evidence type="ECO:0000313" key="8">
    <source>
        <dbReference type="Proteomes" id="UP000887540"/>
    </source>
</evidence>
<evidence type="ECO:0000256" key="1">
    <source>
        <dbReference type="ARBA" id="ARBA00004173"/>
    </source>
</evidence>
<evidence type="ECO:0000256" key="7">
    <source>
        <dbReference type="ARBA" id="ARBA00035398"/>
    </source>
</evidence>
<evidence type="ECO:0000256" key="3">
    <source>
        <dbReference type="ARBA" id="ARBA00022980"/>
    </source>
</evidence>
<dbReference type="PANTHER" id="PTHR31542:SF1">
    <property type="entry name" value="LARGE RIBOSOMAL SUBUNIT PROTEIN ML50"/>
    <property type="match status" value="1"/>
</dbReference>
<comment type="similarity">
    <text evidence="2">Belongs to the mitochondrion-specific ribosomal protein mL50 family.</text>
</comment>
<keyword evidence="3" id="KW-0689">Ribosomal protein</keyword>
<dbReference type="GO" id="GO:0005762">
    <property type="term" value="C:mitochondrial large ribosomal subunit"/>
    <property type="evidence" value="ECO:0007669"/>
    <property type="project" value="TreeGrafter"/>
</dbReference>
<dbReference type="PANTHER" id="PTHR31542">
    <property type="entry name" value="39A RIBOSOMAL PROTEIN L50, MITOCHONDRIAL"/>
    <property type="match status" value="1"/>
</dbReference>